<feature type="transmembrane region" description="Helical" evidence="5">
    <location>
        <begin position="59"/>
        <end position="77"/>
    </location>
</feature>
<dbReference type="InterPro" id="IPR007305">
    <property type="entry name" value="Vesicle_transpt_Got1/SFT2"/>
</dbReference>
<evidence type="ECO:0000313" key="7">
    <source>
        <dbReference type="Proteomes" id="UP000789405"/>
    </source>
</evidence>
<name>A0A9N9P9A7_9GLOM</name>
<keyword evidence="2 5" id="KW-0812">Transmembrane</keyword>
<evidence type="ECO:0000256" key="3">
    <source>
        <dbReference type="ARBA" id="ARBA00022989"/>
    </source>
</evidence>
<keyword evidence="4 5" id="KW-0472">Membrane</keyword>
<keyword evidence="7" id="KW-1185">Reference proteome</keyword>
<comment type="subcellular location">
    <subcellularLocation>
        <location evidence="1">Membrane</location>
        <topology evidence="1">Multi-pass membrane protein</topology>
    </subcellularLocation>
</comment>
<dbReference type="GO" id="GO:0005737">
    <property type="term" value="C:cytoplasm"/>
    <property type="evidence" value="ECO:0007669"/>
    <property type="project" value="UniProtKB-ARBA"/>
</dbReference>
<proteinExistence type="predicted"/>
<evidence type="ECO:0000256" key="4">
    <source>
        <dbReference type="ARBA" id="ARBA00023136"/>
    </source>
</evidence>
<keyword evidence="3 5" id="KW-1133">Transmembrane helix</keyword>
<dbReference type="GO" id="GO:0012505">
    <property type="term" value="C:endomembrane system"/>
    <property type="evidence" value="ECO:0007669"/>
    <property type="project" value="UniProtKB-ARBA"/>
</dbReference>
<feature type="non-terminal residue" evidence="6">
    <location>
        <position position="78"/>
    </location>
</feature>
<gene>
    <name evidence="6" type="ORF">DERYTH_LOCUS23724</name>
</gene>
<dbReference type="GO" id="GO:0016020">
    <property type="term" value="C:membrane"/>
    <property type="evidence" value="ECO:0007669"/>
    <property type="project" value="UniProtKB-SubCell"/>
</dbReference>
<sequence length="78" mass="8900">MKLWDSNRYDDQGTMDESSPFDDLFKFSRTQRLYAFGICTGFLVGFAKQIKTMFAPVRWLASTVFVASMALTLVVAFL</sequence>
<accession>A0A9N9P9A7</accession>
<dbReference type="Proteomes" id="UP000789405">
    <property type="component" value="Unassembled WGS sequence"/>
</dbReference>
<evidence type="ECO:0000256" key="1">
    <source>
        <dbReference type="ARBA" id="ARBA00004141"/>
    </source>
</evidence>
<protein>
    <submittedName>
        <fullName evidence="6">8866_t:CDS:1</fullName>
    </submittedName>
</protein>
<organism evidence="6 7">
    <name type="scientific">Dentiscutata erythropus</name>
    <dbReference type="NCBI Taxonomy" id="1348616"/>
    <lineage>
        <taxon>Eukaryota</taxon>
        <taxon>Fungi</taxon>
        <taxon>Fungi incertae sedis</taxon>
        <taxon>Mucoromycota</taxon>
        <taxon>Glomeromycotina</taxon>
        <taxon>Glomeromycetes</taxon>
        <taxon>Diversisporales</taxon>
        <taxon>Gigasporaceae</taxon>
        <taxon>Dentiscutata</taxon>
    </lineage>
</organism>
<dbReference type="OrthoDB" id="73614at2759"/>
<dbReference type="Pfam" id="PF04178">
    <property type="entry name" value="Got1"/>
    <property type="match status" value="1"/>
</dbReference>
<evidence type="ECO:0000313" key="6">
    <source>
        <dbReference type="EMBL" id="CAG8802649.1"/>
    </source>
</evidence>
<evidence type="ECO:0000256" key="2">
    <source>
        <dbReference type="ARBA" id="ARBA00022692"/>
    </source>
</evidence>
<evidence type="ECO:0000256" key="5">
    <source>
        <dbReference type="SAM" id="Phobius"/>
    </source>
</evidence>
<dbReference type="GO" id="GO:0016192">
    <property type="term" value="P:vesicle-mediated transport"/>
    <property type="evidence" value="ECO:0007669"/>
    <property type="project" value="InterPro"/>
</dbReference>
<reference evidence="6" key="1">
    <citation type="submission" date="2021-06" db="EMBL/GenBank/DDBJ databases">
        <authorList>
            <person name="Kallberg Y."/>
            <person name="Tangrot J."/>
            <person name="Rosling A."/>
        </authorList>
    </citation>
    <scope>NUCLEOTIDE SEQUENCE</scope>
    <source>
        <strain evidence="6">MA453B</strain>
    </source>
</reference>
<feature type="transmembrane region" description="Helical" evidence="5">
    <location>
        <begin position="31"/>
        <end position="47"/>
    </location>
</feature>
<dbReference type="EMBL" id="CAJVPY010037156">
    <property type="protein sequence ID" value="CAG8802649.1"/>
    <property type="molecule type" value="Genomic_DNA"/>
</dbReference>
<comment type="caution">
    <text evidence="6">The sequence shown here is derived from an EMBL/GenBank/DDBJ whole genome shotgun (WGS) entry which is preliminary data.</text>
</comment>
<dbReference type="AlphaFoldDB" id="A0A9N9P9A7"/>